<dbReference type="Proteomes" id="UP000216446">
    <property type="component" value="Unassembled WGS sequence"/>
</dbReference>
<proteinExistence type="inferred from homology"/>
<dbReference type="InParanoid" id="A0A259U0W3"/>
<dbReference type="InterPro" id="IPR023801">
    <property type="entry name" value="His_deacetylse_dom"/>
</dbReference>
<evidence type="ECO:0000256" key="2">
    <source>
        <dbReference type="ARBA" id="ARBA00022801"/>
    </source>
</evidence>
<evidence type="ECO:0000256" key="1">
    <source>
        <dbReference type="ARBA" id="ARBA00005947"/>
    </source>
</evidence>
<comment type="caution">
    <text evidence="4">The sequence shown here is derived from an EMBL/GenBank/DDBJ whole genome shotgun (WGS) entry which is preliminary data.</text>
</comment>
<dbReference type="InterPro" id="IPR000286">
    <property type="entry name" value="HDACs"/>
</dbReference>
<dbReference type="SUPFAM" id="SSF52768">
    <property type="entry name" value="Arginase/deacetylase"/>
    <property type="match status" value="1"/>
</dbReference>
<comment type="similarity">
    <text evidence="1">Belongs to the histone deacetylase family.</text>
</comment>
<dbReference type="PANTHER" id="PTHR10625">
    <property type="entry name" value="HISTONE DEACETYLASE HDAC1-RELATED"/>
    <property type="match status" value="1"/>
</dbReference>
<dbReference type="Pfam" id="PF00850">
    <property type="entry name" value="Hist_deacetyl"/>
    <property type="match status" value="1"/>
</dbReference>
<dbReference type="GO" id="GO:0040029">
    <property type="term" value="P:epigenetic regulation of gene expression"/>
    <property type="evidence" value="ECO:0007669"/>
    <property type="project" value="TreeGrafter"/>
</dbReference>
<gene>
    <name evidence="4" type="ORF">BSZ36_12190</name>
</gene>
<dbReference type="AlphaFoldDB" id="A0A259U0W3"/>
<dbReference type="PRINTS" id="PR01270">
    <property type="entry name" value="HDASUPER"/>
</dbReference>
<evidence type="ECO:0000313" key="4">
    <source>
        <dbReference type="EMBL" id="OZC03673.1"/>
    </source>
</evidence>
<dbReference type="InterPro" id="IPR037138">
    <property type="entry name" value="His_deacetylse_dom_sf"/>
</dbReference>
<reference evidence="4 5" key="1">
    <citation type="submission" date="2016-11" db="EMBL/GenBank/DDBJ databases">
        <title>Study of marine rhodopsin-containing bacteria.</title>
        <authorList>
            <person name="Yoshizawa S."/>
            <person name="Kumagai Y."/>
            <person name="Kogure K."/>
        </authorList>
    </citation>
    <scope>NUCLEOTIDE SEQUENCE [LARGE SCALE GENOMIC DNA]</scope>
    <source>
        <strain evidence="4 5">SG-29</strain>
    </source>
</reference>
<dbReference type="PANTHER" id="PTHR10625:SF19">
    <property type="entry name" value="HISTONE DEACETYLASE 12"/>
    <property type="match status" value="1"/>
</dbReference>
<evidence type="ECO:0000313" key="5">
    <source>
        <dbReference type="Proteomes" id="UP000216446"/>
    </source>
</evidence>
<dbReference type="Gene3D" id="3.40.800.20">
    <property type="entry name" value="Histone deacetylase domain"/>
    <property type="match status" value="1"/>
</dbReference>
<sequence>MKVSYHPGYVVPLPEKHAFPMGKFSALHEILLAECVIAPEDVMTPREADWSDLLLVHTREYLDALATSTLTRQAERRMGLPQSPGLWRRSRLAVQGTMNACLAALTDARGLAGNLAGGTHHSHPEGGRGFCVLNDVAVALISLQRAGWLRRALVVDLDVHQGDGNAFVFGGERAWPRGGVYTLSLHGAKNYPFVKPPSTRDVPLADGTGDDEYLATLAHHLPLALRESDPDLVVYLAGVDVLADDRFGRLSLTREGLAVRDRYVCETVRASGVPLCLLLSGGYATRGARADRRTSAHDTADLHATVFREALSAYGLR</sequence>
<dbReference type="GO" id="GO:0004407">
    <property type="term" value="F:histone deacetylase activity"/>
    <property type="evidence" value="ECO:0007669"/>
    <property type="project" value="InterPro"/>
</dbReference>
<dbReference type="GO" id="GO:0016787">
    <property type="term" value="F:hydrolase activity"/>
    <property type="evidence" value="ECO:0007669"/>
    <property type="project" value="UniProtKB-KW"/>
</dbReference>
<keyword evidence="2" id="KW-0378">Hydrolase</keyword>
<organism evidence="4 5">
    <name type="scientific">Rubricoccus marinus</name>
    <dbReference type="NCBI Taxonomy" id="716817"/>
    <lineage>
        <taxon>Bacteria</taxon>
        <taxon>Pseudomonadati</taxon>
        <taxon>Rhodothermota</taxon>
        <taxon>Rhodothermia</taxon>
        <taxon>Rhodothermales</taxon>
        <taxon>Rubricoccaceae</taxon>
        <taxon>Rubricoccus</taxon>
    </lineage>
</organism>
<evidence type="ECO:0000259" key="3">
    <source>
        <dbReference type="Pfam" id="PF00850"/>
    </source>
</evidence>
<keyword evidence="5" id="KW-1185">Reference proteome</keyword>
<dbReference type="OrthoDB" id="9808367at2"/>
<dbReference type="CDD" id="cd09993">
    <property type="entry name" value="HDAC_classIV"/>
    <property type="match status" value="1"/>
</dbReference>
<protein>
    <submittedName>
        <fullName evidence="4">Histone deacetylase</fullName>
    </submittedName>
</protein>
<accession>A0A259U0W3</accession>
<dbReference type="EMBL" id="MQWB01000001">
    <property type="protein sequence ID" value="OZC03673.1"/>
    <property type="molecule type" value="Genomic_DNA"/>
</dbReference>
<dbReference type="InterPro" id="IPR044150">
    <property type="entry name" value="HDAC_classIV"/>
</dbReference>
<name>A0A259U0W3_9BACT</name>
<dbReference type="InterPro" id="IPR023696">
    <property type="entry name" value="Ureohydrolase_dom_sf"/>
</dbReference>
<feature type="domain" description="Histone deacetylase" evidence="3">
    <location>
        <begin position="17"/>
        <end position="288"/>
    </location>
</feature>